<keyword evidence="7 14" id="KW-0375">Hydrogen ion transport</keyword>
<dbReference type="Pfam" id="PF00430">
    <property type="entry name" value="ATP-synt_B"/>
    <property type="match status" value="1"/>
</dbReference>
<dbReference type="NCBIfam" id="TIGR01144">
    <property type="entry name" value="ATP_synt_b"/>
    <property type="match status" value="1"/>
</dbReference>
<dbReference type="Proteomes" id="UP001500839">
    <property type="component" value="Unassembled WGS sequence"/>
</dbReference>
<evidence type="ECO:0000256" key="14">
    <source>
        <dbReference type="HAMAP-Rule" id="MF_01398"/>
    </source>
</evidence>
<feature type="coiled-coil region" evidence="16">
    <location>
        <begin position="63"/>
        <end position="104"/>
    </location>
</feature>
<evidence type="ECO:0000313" key="18">
    <source>
        <dbReference type="Proteomes" id="UP001500839"/>
    </source>
</evidence>
<comment type="caution">
    <text evidence="17">The sequence shown here is derived from an EMBL/GenBank/DDBJ whole genome shotgun (WGS) entry which is preliminary data.</text>
</comment>
<keyword evidence="10 14" id="KW-0472">Membrane</keyword>
<dbReference type="PANTHER" id="PTHR33445">
    <property type="entry name" value="ATP SYNTHASE SUBUNIT B', CHLOROPLASTIC"/>
    <property type="match status" value="1"/>
</dbReference>
<evidence type="ECO:0000256" key="10">
    <source>
        <dbReference type="ARBA" id="ARBA00023136"/>
    </source>
</evidence>
<name>A0ABP9CK80_9ACTN</name>
<evidence type="ECO:0000256" key="4">
    <source>
        <dbReference type="ARBA" id="ARBA00022475"/>
    </source>
</evidence>
<dbReference type="SUPFAM" id="SSF81573">
    <property type="entry name" value="F1F0 ATP synthase subunit B, membrane domain"/>
    <property type="match status" value="1"/>
</dbReference>
<comment type="function">
    <text evidence="14">Component of the F(0) channel, it forms part of the peripheral stalk, linking F(1) to F(0).</text>
</comment>
<keyword evidence="5 14" id="KW-0138">CF(0)</keyword>
<comment type="subcellular location">
    <subcellularLocation>
        <location evidence="1 14">Cell membrane</location>
        <topology evidence="1 14">Single-pass membrane protein</topology>
    </subcellularLocation>
</comment>
<dbReference type="CDD" id="cd06503">
    <property type="entry name" value="ATP-synt_Fo_b"/>
    <property type="match status" value="1"/>
</dbReference>
<comment type="similarity">
    <text evidence="2 14 15">Belongs to the ATPase B chain family.</text>
</comment>
<dbReference type="InterPro" id="IPR005864">
    <property type="entry name" value="ATP_synth_F0_bsu_bac"/>
</dbReference>
<dbReference type="InterPro" id="IPR050059">
    <property type="entry name" value="ATP_synthase_B_chain"/>
</dbReference>
<keyword evidence="4 14" id="KW-1003">Cell membrane</keyword>
<evidence type="ECO:0000256" key="16">
    <source>
        <dbReference type="SAM" id="Coils"/>
    </source>
</evidence>
<evidence type="ECO:0000256" key="12">
    <source>
        <dbReference type="ARBA" id="ARBA00025198"/>
    </source>
</evidence>
<dbReference type="NCBIfam" id="NF004412">
    <property type="entry name" value="PRK05759.1-3"/>
    <property type="match status" value="1"/>
</dbReference>
<evidence type="ECO:0000256" key="3">
    <source>
        <dbReference type="ARBA" id="ARBA00022448"/>
    </source>
</evidence>
<evidence type="ECO:0000256" key="15">
    <source>
        <dbReference type="RuleBase" id="RU003848"/>
    </source>
</evidence>
<evidence type="ECO:0000256" key="1">
    <source>
        <dbReference type="ARBA" id="ARBA00004162"/>
    </source>
</evidence>
<keyword evidence="8 14" id="KW-1133">Transmembrane helix</keyword>
<evidence type="ECO:0000256" key="5">
    <source>
        <dbReference type="ARBA" id="ARBA00022547"/>
    </source>
</evidence>
<keyword evidence="18" id="KW-1185">Reference proteome</keyword>
<dbReference type="InterPro" id="IPR028987">
    <property type="entry name" value="ATP_synth_B-like_membr_sf"/>
</dbReference>
<sequence>MLSTHLAVLAAEESDHNPIIPTAYDIVWSIVVLIIIGFFFWKFALPAYRKVMDERSEKIEGGIARAEEAQAKAQSALEQYTAQLAEARVEAARIREDAQDQGKQIIAEMKTKAQEESDRIVAAGGSQLAAQRQQIVAELRGDLGRTAVDLSEKIIGESLSDDVKRASTIDRFLSELDSVDAGTADKVGR</sequence>
<feature type="transmembrane region" description="Helical" evidence="14">
    <location>
        <begin position="26"/>
        <end position="45"/>
    </location>
</feature>
<reference evidence="18" key="1">
    <citation type="journal article" date="2019" name="Int. J. Syst. Evol. Microbiol.">
        <title>The Global Catalogue of Microorganisms (GCM) 10K type strain sequencing project: providing services to taxonomists for standard genome sequencing and annotation.</title>
        <authorList>
            <consortium name="The Broad Institute Genomics Platform"/>
            <consortium name="The Broad Institute Genome Sequencing Center for Infectious Disease"/>
            <person name="Wu L."/>
            <person name="Ma J."/>
        </authorList>
    </citation>
    <scope>NUCLEOTIDE SEQUENCE [LARGE SCALE GENOMIC DNA]</scope>
    <source>
        <strain evidence="18">JCM 18542</strain>
    </source>
</reference>
<evidence type="ECO:0000313" key="17">
    <source>
        <dbReference type="EMBL" id="GAA4812979.1"/>
    </source>
</evidence>
<comment type="subunit">
    <text evidence="13 14">F-type ATPases have 2 components, F(1) - the catalytic core - and F(0) - the membrane proton channel. F(1) has five subunits: alpha(3), beta(3), gamma(1), delta(1), epsilon(1). F(0) has three main subunits: a(1), b(2) and c(10-14). The alpha and beta chains form an alternating ring which encloses part of the gamma chain. F(1) is attached to F(0) by a central stalk formed by the gamma and epsilon chains, while a peripheral stalk is formed by the delta and b chains.</text>
</comment>
<dbReference type="InterPro" id="IPR002146">
    <property type="entry name" value="ATP_synth_b/b'su_bac/chlpt"/>
</dbReference>
<evidence type="ECO:0000256" key="6">
    <source>
        <dbReference type="ARBA" id="ARBA00022692"/>
    </source>
</evidence>
<keyword evidence="3 14" id="KW-0813">Transport</keyword>
<evidence type="ECO:0000256" key="11">
    <source>
        <dbReference type="ARBA" id="ARBA00023310"/>
    </source>
</evidence>
<keyword evidence="9 14" id="KW-0406">Ion transport</keyword>
<proteinExistence type="inferred from homology"/>
<dbReference type="EMBL" id="BAABKQ010000001">
    <property type="protein sequence ID" value="GAA4812979.1"/>
    <property type="molecule type" value="Genomic_DNA"/>
</dbReference>
<evidence type="ECO:0000256" key="13">
    <source>
        <dbReference type="ARBA" id="ARBA00025830"/>
    </source>
</evidence>
<comment type="function">
    <text evidence="12 14">F(1)F(0) ATP synthase produces ATP from ADP in the presence of a proton or sodium gradient. F-type ATPases consist of two structural domains, F(1) containing the extramembraneous catalytic core and F(0) containing the membrane proton channel, linked together by a central stalk and a peripheral stalk. During catalysis, ATP synthesis in the catalytic domain of F(1) is coupled via a rotary mechanism of the central stalk subunits to proton translocation.</text>
</comment>
<accession>A0ABP9CK80</accession>
<evidence type="ECO:0000256" key="2">
    <source>
        <dbReference type="ARBA" id="ARBA00005513"/>
    </source>
</evidence>
<protein>
    <recommendedName>
        <fullName evidence="14">ATP synthase subunit b</fullName>
    </recommendedName>
    <alternativeName>
        <fullName evidence="14">ATP synthase F(0) sector subunit b</fullName>
    </alternativeName>
    <alternativeName>
        <fullName evidence="14">ATPase subunit I</fullName>
    </alternativeName>
    <alternativeName>
        <fullName evidence="14">F-type ATPase subunit b</fullName>
        <shortName evidence="14">F-ATPase subunit b</shortName>
    </alternativeName>
</protein>
<gene>
    <name evidence="14" type="primary">atpF</name>
    <name evidence="17" type="ORF">GCM10023353_17320</name>
</gene>
<evidence type="ECO:0000256" key="7">
    <source>
        <dbReference type="ARBA" id="ARBA00022781"/>
    </source>
</evidence>
<keyword evidence="11 14" id="KW-0066">ATP synthesis</keyword>
<dbReference type="Gene3D" id="1.20.5.620">
    <property type="entry name" value="F1F0 ATP synthase subunit B, membrane domain"/>
    <property type="match status" value="1"/>
</dbReference>
<keyword evidence="6 14" id="KW-0812">Transmembrane</keyword>
<dbReference type="PANTHER" id="PTHR33445:SF1">
    <property type="entry name" value="ATP SYNTHASE SUBUNIT B"/>
    <property type="match status" value="1"/>
</dbReference>
<dbReference type="HAMAP" id="MF_01398">
    <property type="entry name" value="ATP_synth_b_bprime"/>
    <property type="match status" value="1"/>
</dbReference>
<organism evidence="17 18">
    <name type="scientific">Tomitella cavernea</name>
    <dbReference type="NCBI Taxonomy" id="1387982"/>
    <lineage>
        <taxon>Bacteria</taxon>
        <taxon>Bacillati</taxon>
        <taxon>Actinomycetota</taxon>
        <taxon>Actinomycetes</taxon>
        <taxon>Mycobacteriales</taxon>
        <taxon>Tomitella</taxon>
    </lineage>
</organism>
<keyword evidence="16" id="KW-0175">Coiled coil</keyword>
<evidence type="ECO:0000256" key="8">
    <source>
        <dbReference type="ARBA" id="ARBA00022989"/>
    </source>
</evidence>
<evidence type="ECO:0000256" key="9">
    <source>
        <dbReference type="ARBA" id="ARBA00023065"/>
    </source>
</evidence>